<dbReference type="AlphaFoldDB" id="A0A9P6VEC9"/>
<dbReference type="EMBL" id="VNKQ01000016">
    <property type="protein sequence ID" value="KAG0646325.1"/>
    <property type="molecule type" value="Genomic_DNA"/>
</dbReference>
<dbReference type="Pfam" id="PF04828">
    <property type="entry name" value="GFA"/>
    <property type="match status" value="1"/>
</dbReference>
<evidence type="ECO:0000259" key="5">
    <source>
        <dbReference type="PROSITE" id="PS51891"/>
    </source>
</evidence>
<dbReference type="SUPFAM" id="SSF51316">
    <property type="entry name" value="Mss4-like"/>
    <property type="match status" value="1"/>
</dbReference>
<keyword evidence="3" id="KW-0862">Zinc</keyword>
<dbReference type="InterPro" id="IPR011057">
    <property type="entry name" value="Mss4-like_sf"/>
</dbReference>
<evidence type="ECO:0000256" key="4">
    <source>
        <dbReference type="ARBA" id="ARBA00023239"/>
    </source>
</evidence>
<evidence type="ECO:0000256" key="2">
    <source>
        <dbReference type="ARBA" id="ARBA00022723"/>
    </source>
</evidence>
<evidence type="ECO:0000313" key="6">
    <source>
        <dbReference type="EMBL" id="KAG0646325.1"/>
    </source>
</evidence>
<gene>
    <name evidence="6" type="ORF">D0Z07_8365</name>
</gene>
<dbReference type="GO" id="GO:0016846">
    <property type="term" value="F:carbon-sulfur lyase activity"/>
    <property type="evidence" value="ECO:0007669"/>
    <property type="project" value="InterPro"/>
</dbReference>
<keyword evidence="2" id="KW-0479">Metal-binding</keyword>
<dbReference type="GO" id="GO:0046872">
    <property type="term" value="F:metal ion binding"/>
    <property type="evidence" value="ECO:0007669"/>
    <property type="project" value="UniProtKB-KW"/>
</dbReference>
<dbReference type="InterPro" id="IPR006913">
    <property type="entry name" value="CENP-V/GFA"/>
</dbReference>
<dbReference type="PANTHER" id="PTHR33337:SF40">
    <property type="entry name" value="CENP-V_GFA DOMAIN-CONTAINING PROTEIN-RELATED"/>
    <property type="match status" value="1"/>
</dbReference>
<dbReference type="Proteomes" id="UP000785200">
    <property type="component" value="Unassembled WGS sequence"/>
</dbReference>
<accession>A0A9P6VEC9</accession>
<dbReference type="OrthoDB" id="6329284at2759"/>
<comment type="similarity">
    <text evidence="1">Belongs to the Gfa family.</text>
</comment>
<proteinExistence type="inferred from homology"/>
<sequence length="172" mass="18881">MSTTSEPALTGGCQCGAVTYESTALPDELTNCHCFTCRKISGGAYLTFARFPSASLTWKSKSNALKTTQYSDMAMRWHCADCGSPISMMYKFQREKISLTAGSIDEKSVKGVLVKPVEHIFLAEKAPWFIVPDDGLNRFETFPDMEGFVKKMEEWKKGSKTGGAGGGREFGC</sequence>
<keyword evidence="7" id="KW-1185">Reference proteome</keyword>
<feature type="domain" description="CENP-V/GFA" evidence="5">
    <location>
        <begin position="9"/>
        <end position="118"/>
    </location>
</feature>
<evidence type="ECO:0000256" key="3">
    <source>
        <dbReference type="ARBA" id="ARBA00022833"/>
    </source>
</evidence>
<name>A0A9P6VEC9_9HELO</name>
<dbReference type="PROSITE" id="PS51891">
    <property type="entry name" value="CENP_V_GFA"/>
    <property type="match status" value="1"/>
</dbReference>
<protein>
    <recommendedName>
        <fullName evidence="5">CENP-V/GFA domain-containing protein</fullName>
    </recommendedName>
</protein>
<reference evidence="6" key="1">
    <citation type="submission" date="2019-07" db="EMBL/GenBank/DDBJ databases">
        <title>Hyphodiscus hymeniophilus genome sequencing and assembly.</title>
        <authorList>
            <person name="Kramer G."/>
            <person name="Nodwell J."/>
        </authorList>
    </citation>
    <scope>NUCLEOTIDE SEQUENCE</scope>
    <source>
        <strain evidence="6">ATCC 34498</strain>
    </source>
</reference>
<dbReference type="PANTHER" id="PTHR33337">
    <property type="entry name" value="GFA DOMAIN-CONTAINING PROTEIN"/>
    <property type="match status" value="1"/>
</dbReference>
<comment type="caution">
    <text evidence="6">The sequence shown here is derived from an EMBL/GenBank/DDBJ whole genome shotgun (WGS) entry which is preliminary data.</text>
</comment>
<keyword evidence="4" id="KW-0456">Lyase</keyword>
<evidence type="ECO:0000256" key="1">
    <source>
        <dbReference type="ARBA" id="ARBA00005495"/>
    </source>
</evidence>
<dbReference type="Gene3D" id="3.90.1590.10">
    <property type="entry name" value="glutathione-dependent formaldehyde- activating enzyme (gfa)"/>
    <property type="match status" value="1"/>
</dbReference>
<organism evidence="6 7">
    <name type="scientific">Hyphodiscus hymeniophilus</name>
    <dbReference type="NCBI Taxonomy" id="353542"/>
    <lineage>
        <taxon>Eukaryota</taxon>
        <taxon>Fungi</taxon>
        <taxon>Dikarya</taxon>
        <taxon>Ascomycota</taxon>
        <taxon>Pezizomycotina</taxon>
        <taxon>Leotiomycetes</taxon>
        <taxon>Helotiales</taxon>
        <taxon>Hyphodiscaceae</taxon>
        <taxon>Hyphodiscus</taxon>
    </lineage>
</organism>
<evidence type="ECO:0000313" key="7">
    <source>
        <dbReference type="Proteomes" id="UP000785200"/>
    </source>
</evidence>